<evidence type="ECO:0000256" key="1">
    <source>
        <dbReference type="SAM" id="Phobius"/>
    </source>
</evidence>
<dbReference type="Pfam" id="PF07090">
    <property type="entry name" value="GATase1_like"/>
    <property type="match status" value="1"/>
</dbReference>
<keyword evidence="4" id="KW-1185">Reference proteome</keyword>
<dbReference type="InterPro" id="IPR036465">
    <property type="entry name" value="vWFA_dom_sf"/>
</dbReference>
<keyword evidence="1" id="KW-1133">Transmembrane helix</keyword>
<dbReference type="PROSITE" id="PS50234">
    <property type="entry name" value="VWFA"/>
    <property type="match status" value="1"/>
</dbReference>
<feature type="transmembrane region" description="Helical" evidence="1">
    <location>
        <begin position="33"/>
        <end position="53"/>
    </location>
</feature>
<dbReference type="SUPFAM" id="SSF52317">
    <property type="entry name" value="Class I glutamine amidotransferase-like"/>
    <property type="match status" value="1"/>
</dbReference>
<accession>A0A5K7XFG9</accession>
<reference evidence="4" key="1">
    <citation type="submission" date="2019-10" db="EMBL/GenBank/DDBJ databases">
        <title>Lacipirellula parvula gen. nov., sp. nov., representing a lineage of planctomycetes widespread in freshwater anoxic habitats, and description of the family Lacipirellulaceae.</title>
        <authorList>
            <person name="Dedysh S.N."/>
            <person name="Kulichevskaya I.S."/>
            <person name="Beletsky A.V."/>
            <person name="Rakitin A.L."/>
            <person name="Mardanov A.V."/>
            <person name="Ivanova A.A."/>
            <person name="Saltykova V.X."/>
            <person name="Rijpstra W.I.C."/>
            <person name="Sinninghe Damste J.S."/>
            <person name="Ravin N.V."/>
        </authorList>
    </citation>
    <scope>NUCLEOTIDE SEQUENCE [LARGE SCALE GENOMIC DNA]</scope>
    <source>
        <strain evidence="4">PX69</strain>
    </source>
</reference>
<sequence>MIEFVSWQPLVWLVAIAALALTLRYTLVDRPRLLLWASTGLRAAAILFLILALCRPFIGDEGDDAHVLFLVDVSQSVDLKQIPAACDQIDQWIEGLRSGDSWSLFALGNGVREFKTTAELRETIGKWQSGVADDEFRSATQLAESILATRAAFAAGKTSRMVLLTDGQETDGDLADALAQAEEEGIDVRRHPLAGISDAEASVVAIEPSSRQTFYGEVTRIGVTLAANAPIKGNLRLVHKGVAVQQRDVQLTADKQQTVYFDVDMTTPGASVWTAELLPEEDRFVVNNQAACTITVHGRPRVLAIHREPREMRPIARALVEQEIELEVRGEHGLPTSLEEMAAFDCIMLADMPATAMSPRQMQMLKQYVVDLGGGLMMLGSENSFGLGGYYKTPVEEVLPLISRYEKEKEKPSLAMVLVIDKSGSMDGQPIQLARQAAKAAVELLSPRDSIAVVGFDHESQLICEMTSAGDVESVQAAIDSLQAGGGTYMYPAMVEAKEMLEATPAKIRHMICLGDGQTQPADHEALAEEMADEGITVSTVALGAADTQLLASIAEIGRGRFYQTDDPNNVPQIFTKETMQATKSAIKEDLYGSVKTSDHPSLSGYEDSELPFTLGYVMTEAKPTAQMLLAAETGDPLLAIGRYGLGTGFAYTSDLTEKWGGEWLAWDGCGKFWAQMIRSVLRHNESEGVEITERREGDRWTVDVRRTDPSGAPMNGVKWDAALIDAEGLGSDVQMREVGLGRYQASVPVENRQNISLRVRDADHDKMSLLHWHRPYPNEYRLMQETPPALAALPLAATHTVIDELEPVVRQRSIVHYAYFAALACMLGGILLRRV</sequence>
<dbReference type="Proteomes" id="UP000326837">
    <property type="component" value="Chromosome"/>
</dbReference>
<name>A0A5K7XFG9_9BACT</name>
<dbReference type="KEGG" id="lpav:PLANPX_4870"/>
<keyword evidence="1" id="KW-0812">Transmembrane</keyword>
<dbReference type="PANTHER" id="PTHR37947">
    <property type="entry name" value="BLL2462 PROTEIN"/>
    <property type="match status" value="1"/>
</dbReference>
<proteinExistence type="predicted"/>
<feature type="domain" description="VWFA" evidence="2">
    <location>
        <begin position="415"/>
        <end position="595"/>
    </location>
</feature>
<dbReference type="SUPFAM" id="SSF53300">
    <property type="entry name" value="vWA-like"/>
    <property type="match status" value="2"/>
</dbReference>
<evidence type="ECO:0000313" key="4">
    <source>
        <dbReference type="Proteomes" id="UP000326837"/>
    </source>
</evidence>
<dbReference type="Pfam" id="PF00092">
    <property type="entry name" value="VWA"/>
    <property type="match status" value="1"/>
</dbReference>
<gene>
    <name evidence="3" type="ORF">PLANPX_4870</name>
</gene>
<keyword evidence="1" id="KW-0472">Membrane</keyword>
<evidence type="ECO:0000313" key="3">
    <source>
        <dbReference type="EMBL" id="BBO35258.1"/>
    </source>
</evidence>
<dbReference type="Pfam" id="PF13768">
    <property type="entry name" value="VWA_3"/>
    <property type="match status" value="1"/>
</dbReference>
<dbReference type="Gene3D" id="3.40.50.880">
    <property type="match status" value="2"/>
</dbReference>
<dbReference type="AlphaFoldDB" id="A0A5K7XFG9"/>
<dbReference type="PANTHER" id="PTHR37947:SF2">
    <property type="entry name" value="VON WILLEBRAND FACTOR TYPE A"/>
    <property type="match status" value="1"/>
</dbReference>
<dbReference type="CDD" id="cd00198">
    <property type="entry name" value="vWFA"/>
    <property type="match status" value="1"/>
</dbReference>
<dbReference type="RefSeq" id="WP_152100670.1">
    <property type="nucleotide sequence ID" value="NZ_AP021861.1"/>
</dbReference>
<protein>
    <recommendedName>
        <fullName evidence="2">VWFA domain-containing protein</fullName>
    </recommendedName>
</protein>
<dbReference type="SMART" id="SM00327">
    <property type="entry name" value="VWA"/>
    <property type="match status" value="2"/>
</dbReference>
<dbReference type="InterPro" id="IPR010768">
    <property type="entry name" value="GATase1-like"/>
</dbReference>
<dbReference type="EMBL" id="AP021861">
    <property type="protein sequence ID" value="BBO35258.1"/>
    <property type="molecule type" value="Genomic_DNA"/>
</dbReference>
<feature type="transmembrane region" description="Helical" evidence="1">
    <location>
        <begin position="6"/>
        <end position="26"/>
    </location>
</feature>
<organism evidence="3 4">
    <name type="scientific">Lacipirellula parvula</name>
    <dbReference type="NCBI Taxonomy" id="2650471"/>
    <lineage>
        <taxon>Bacteria</taxon>
        <taxon>Pseudomonadati</taxon>
        <taxon>Planctomycetota</taxon>
        <taxon>Planctomycetia</taxon>
        <taxon>Pirellulales</taxon>
        <taxon>Lacipirellulaceae</taxon>
        <taxon>Lacipirellula</taxon>
    </lineage>
</organism>
<dbReference type="Gene3D" id="3.40.50.410">
    <property type="entry name" value="von Willebrand factor, type A domain"/>
    <property type="match status" value="1"/>
</dbReference>
<dbReference type="InterPro" id="IPR029062">
    <property type="entry name" value="Class_I_gatase-like"/>
</dbReference>
<evidence type="ECO:0000259" key="2">
    <source>
        <dbReference type="PROSITE" id="PS50234"/>
    </source>
</evidence>
<feature type="transmembrane region" description="Helical" evidence="1">
    <location>
        <begin position="815"/>
        <end position="833"/>
    </location>
</feature>
<dbReference type="InterPro" id="IPR002035">
    <property type="entry name" value="VWF_A"/>
</dbReference>